<organism evidence="1 2">
    <name type="scientific">Rhododendron molle</name>
    <name type="common">Chinese azalea</name>
    <name type="synonym">Azalea mollis</name>
    <dbReference type="NCBI Taxonomy" id="49168"/>
    <lineage>
        <taxon>Eukaryota</taxon>
        <taxon>Viridiplantae</taxon>
        <taxon>Streptophyta</taxon>
        <taxon>Embryophyta</taxon>
        <taxon>Tracheophyta</taxon>
        <taxon>Spermatophyta</taxon>
        <taxon>Magnoliopsida</taxon>
        <taxon>eudicotyledons</taxon>
        <taxon>Gunneridae</taxon>
        <taxon>Pentapetalae</taxon>
        <taxon>asterids</taxon>
        <taxon>Ericales</taxon>
        <taxon>Ericaceae</taxon>
        <taxon>Ericoideae</taxon>
        <taxon>Rhodoreae</taxon>
        <taxon>Rhododendron</taxon>
    </lineage>
</organism>
<dbReference type="EMBL" id="CM046395">
    <property type="protein sequence ID" value="KAI8542963.1"/>
    <property type="molecule type" value="Genomic_DNA"/>
</dbReference>
<sequence>MKPDQALGLDGFPIEVWKSLGDIGVLWLTNFFMKIIRTERCLVSREKSILVPTYKNKVDFLRKMTTVSENRFIPGRSTMEVIHLLR</sequence>
<evidence type="ECO:0000313" key="2">
    <source>
        <dbReference type="Proteomes" id="UP001062846"/>
    </source>
</evidence>
<comment type="caution">
    <text evidence="1">The sequence shown here is derived from an EMBL/GenBank/DDBJ whole genome shotgun (WGS) entry which is preliminary data.</text>
</comment>
<keyword evidence="2" id="KW-1185">Reference proteome</keyword>
<dbReference type="Proteomes" id="UP001062846">
    <property type="component" value="Chromosome 8"/>
</dbReference>
<proteinExistence type="predicted"/>
<protein>
    <submittedName>
        <fullName evidence="1">Uncharacterized protein</fullName>
    </submittedName>
</protein>
<gene>
    <name evidence="1" type="ORF">RHMOL_Rhmol08G0181400</name>
</gene>
<evidence type="ECO:0000313" key="1">
    <source>
        <dbReference type="EMBL" id="KAI8542963.1"/>
    </source>
</evidence>
<accession>A0ACC0MRP2</accession>
<reference evidence="1" key="1">
    <citation type="submission" date="2022-02" db="EMBL/GenBank/DDBJ databases">
        <title>Plant Genome Project.</title>
        <authorList>
            <person name="Zhang R.-G."/>
        </authorList>
    </citation>
    <scope>NUCLEOTIDE SEQUENCE</scope>
    <source>
        <strain evidence="1">AT1</strain>
    </source>
</reference>
<name>A0ACC0MRP2_RHOML</name>